<dbReference type="EMBL" id="LOPW02000022">
    <property type="protein sequence ID" value="POG53694.1"/>
    <property type="molecule type" value="Genomic_DNA"/>
</dbReference>
<keyword evidence="1" id="KW-0472">Membrane</keyword>
<name>A0A2P4NKM9_9EURY</name>
<evidence type="ECO:0000256" key="1">
    <source>
        <dbReference type="SAM" id="Phobius"/>
    </source>
</evidence>
<evidence type="ECO:0000313" key="2">
    <source>
        <dbReference type="EMBL" id="POG53694.1"/>
    </source>
</evidence>
<evidence type="ECO:0000313" key="3">
    <source>
        <dbReference type="Proteomes" id="UP000053621"/>
    </source>
</evidence>
<feature type="transmembrane region" description="Helical" evidence="1">
    <location>
        <begin position="203"/>
        <end position="221"/>
    </location>
</feature>
<keyword evidence="3" id="KW-1185">Reference proteome</keyword>
<feature type="transmembrane region" description="Helical" evidence="1">
    <location>
        <begin position="178"/>
        <end position="197"/>
    </location>
</feature>
<gene>
    <name evidence="2" type="ORF">AUR65_018090</name>
</gene>
<organism evidence="2 3">
    <name type="scientific">Haloferax marisrubri</name>
    <dbReference type="NCBI Taxonomy" id="1544719"/>
    <lineage>
        <taxon>Archaea</taxon>
        <taxon>Methanobacteriati</taxon>
        <taxon>Methanobacteriota</taxon>
        <taxon>Stenosarchaea group</taxon>
        <taxon>Halobacteria</taxon>
        <taxon>Halobacteriales</taxon>
        <taxon>Haloferacaceae</taxon>
        <taxon>Haloferax</taxon>
    </lineage>
</organism>
<dbReference type="Proteomes" id="UP000053621">
    <property type="component" value="Unassembled WGS sequence"/>
</dbReference>
<feature type="transmembrane region" description="Helical" evidence="1">
    <location>
        <begin position="107"/>
        <end position="128"/>
    </location>
</feature>
<protein>
    <recommendedName>
        <fullName evidence="4">DUF304 domain-containing protein</fullName>
    </recommendedName>
</protein>
<feature type="transmembrane region" description="Helical" evidence="1">
    <location>
        <begin position="284"/>
        <end position="315"/>
    </location>
</feature>
<keyword evidence="1" id="KW-0812">Transmembrane</keyword>
<dbReference type="Pfam" id="PF20108">
    <property type="entry name" value="DUF6498"/>
    <property type="match status" value="1"/>
</dbReference>
<sequence length="406" mass="44276">MEHRRRTGRRTVVGLVVANALPLVGILLFDWRLVTLLVVYWAEMTGGALRQLLEATFAGQRGAAADWAAVDSRWGWRSPFRSLREKRGSVQLHASLPPLYPRSFPRVFGLGRVVVGLSLVSGGGLWFATLGSGIFVESLLVAGATTLVREGTTLADHLRSRDYRELVPQSLLTPRTTLGVVVLAGLVVWGVALVPSATEHTGVLFVFVYLARVGFDVYSVVGPRDRFDPRDPSEAAFETADDDVQDPLTIPASDPSDVFHTNRGAVWASAVLDGVLGMLNPRRFAAAAIAAFLGYVVAGATWAVVGASAVVMGIVAHTLVERDLRWGHLEYRVSENHVVCYDCLLDRPQWCVERRLITDVTERSRLVERLLGVSSVSLTQRGDGQARTLRCLDTADAPGSRATWKP</sequence>
<reference evidence="2" key="1">
    <citation type="submission" date="2017-08" db="EMBL/GenBank/DDBJ databases">
        <title>Haloferax marisrubri sp. nov., isolated from the Discovery deep brine-seawater interface in the Red Sea.</title>
        <authorList>
            <person name="Zhang G."/>
            <person name="Stingl U."/>
        </authorList>
    </citation>
    <scope>NUCLEOTIDE SEQUENCE [LARGE SCALE GENOMIC DNA]</scope>
    <source>
        <strain evidence="2">SB3</strain>
    </source>
</reference>
<dbReference type="OrthoDB" id="291595at2157"/>
<accession>A0A2P4NKM9</accession>
<comment type="caution">
    <text evidence="2">The sequence shown here is derived from an EMBL/GenBank/DDBJ whole genome shotgun (WGS) entry which is preliminary data.</text>
</comment>
<feature type="transmembrane region" description="Helical" evidence="1">
    <location>
        <begin position="12"/>
        <end position="42"/>
    </location>
</feature>
<proteinExistence type="predicted"/>
<dbReference type="InterPro" id="IPR045466">
    <property type="entry name" value="DUF6498"/>
</dbReference>
<dbReference type="RefSeq" id="WP_058568511.1">
    <property type="nucleotide sequence ID" value="NZ_LOPW02000022.1"/>
</dbReference>
<dbReference type="AlphaFoldDB" id="A0A2P4NKM9"/>
<evidence type="ECO:0008006" key="4">
    <source>
        <dbReference type="Google" id="ProtNLM"/>
    </source>
</evidence>
<keyword evidence="1" id="KW-1133">Transmembrane helix</keyword>